<proteinExistence type="predicted"/>
<name>A0ACC1NFP5_9HYPO</name>
<comment type="caution">
    <text evidence="1">The sequence shown here is derived from an EMBL/GenBank/DDBJ whole genome shotgun (WGS) entry which is preliminary data.</text>
</comment>
<reference evidence="1" key="1">
    <citation type="submission" date="2022-08" db="EMBL/GenBank/DDBJ databases">
        <title>Genome Sequence of Lecanicillium fungicola.</title>
        <authorList>
            <person name="Buettner E."/>
        </authorList>
    </citation>
    <scope>NUCLEOTIDE SEQUENCE</scope>
    <source>
        <strain evidence="1">Babe33</strain>
    </source>
</reference>
<dbReference type="Proteomes" id="UP001143910">
    <property type="component" value="Unassembled WGS sequence"/>
</dbReference>
<accession>A0ACC1NFP5</accession>
<sequence length="536" mass="60426">MNPVSLSSSVSTDRRVATRSRRGCWTCRLKKVKCDEEQPQCQRCRRLRRLCDYRPRPDPRSGSAGSWNSSNPGELTLQLPAFSSSPSAVELTATDHEAIRYFRTTFARRHHTKNADYSVYSIMFKIAEKEPLVMHTLLAVGCRGIEMGKEQLAGGRQAPRQQSFGHLFHYSSALKQLTEELAKDNNSVQNEFNMDVCCTALYLMLLYEQNYGDLNRLGLKNHLIGAAMILRHHGRHIKTELETIRLTTPSALSRRGSSGSLSLYSARILIWILLIDASASTYGIGGAFNDALYEVLGYSGPDIGVERLHTFSNPLFRVMWGISYPQMELMDDIENRSVFELMVSCSQARYALALLARTWTEQEAHQRSRHLEKAKSAIQSIAIQYHELLEVANGLLPTTDNSHRLVANLRGVAPLYHAAVVLFARLTGDSISSFGRVEPGAHINCIMNLARQAYRHEGNNAMIRVAWPLIVVALETHDPQCREWIRCRFQALSSLNRNMECAYDFLSHYAAQPGARAPWTDPGKWFRSSGGDMFVI</sequence>
<evidence type="ECO:0000313" key="2">
    <source>
        <dbReference type="Proteomes" id="UP001143910"/>
    </source>
</evidence>
<protein>
    <submittedName>
        <fullName evidence="1">Uncharacterized protein</fullName>
    </submittedName>
</protein>
<dbReference type="EMBL" id="JANJQO010000453">
    <property type="protein sequence ID" value="KAJ2977633.1"/>
    <property type="molecule type" value="Genomic_DNA"/>
</dbReference>
<evidence type="ECO:0000313" key="1">
    <source>
        <dbReference type="EMBL" id="KAJ2977633.1"/>
    </source>
</evidence>
<keyword evidence="2" id="KW-1185">Reference proteome</keyword>
<gene>
    <name evidence="1" type="ORF">NQ176_g4259</name>
</gene>
<organism evidence="1 2">
    <name type="scientific">Zarea fungicola</name>
    <dbReference type="NCBI Taxonomy" id="93591"/>
    <lineage>
        <taxon>Eukaryota</taxon>
        <taxon>Fungi</taxon>
        <taxon>Dikarya</taxon>
        <taxon>Ascomycota</taxon>
        <taxon>Pezizomycotina</taxon>
        <taxon>Sordariomycetes</taxon>
        <taxon>Hypocreomycetidae</taxon>
        <taxon>Hypocreales</taxon>
        <taxon>Cordycipitaceae</taxon>
        <taxon>Zarea</taxon>
    </lineage>
</organism>